<accession>B4JN18</accession>
<dbReference type="Proteomes" id="UP000001070">
    <property type="component" value="Unassembled WGS sequence"/>
</dbReference>
<dbReference type="OrthoDB" id="63070at2759"/>
<evidence type="ECO:0000313" key="4">
    <source>
        <dbReference type="EMBL" id="EDV92111.1"/>
    </source>
</evidence>
<keyword evidence="1" id="KW-0853">WD repeat</keyword>
<keyword evidence="2" id="KW-0812">Transmembrane</keyword>
<dbReference type="STRING" id="7222.B4JN18"/>
<keyword evidence="5" id="KW-1185">Reference proteome</keyword>
<dbReference type="InterPro" id="IPR015943">
    <property type="entry name" value="WD40/YVTN_repeat-like_dom_sf"/>
</dbReference>
<dbReference type="GO" id="GO:0043161">
    <property type="term" value="P:proteasome-mediated ubiquitin-dependent protein catabolic process"/>
    <property type="evidence" value="ECO:0007669"/>
    <property type="project" value="TreeGrafter"/>
</dbReference>
<dbReference type="PROSITE" id="PS50082">
    <property type="entry name" value="WD_REPEATS_2"/>
    <property type="match status" value="1"/>
</dbReference>
<dbReference type="SUPFAM" id="SSF50978">
    <property type="entry name" value="WD40 repeat-like"/>
    <property type="match status" value="1"/>
</dbReference>
<sequence length="259" mass="29231">MIFNIFIIVISVQSFSSFFFSFNGKSLQLVSLVVIADEKIWEYIFPTKRNSIVVADVETQATLKQRKQHFANLSTLCYVSCSDPNLVIAGYADGHLKMFDVRSHNAELAFIGHYSNITYIDPINDGNHVLSSSSAEIVKIWDIRQSNTRWDRLSIHCTALPSVMSYYGYCTSNPYFCAKFSPKEQTGQRFICIIIYDALTGKTQASICGQHPLIRSMDWHPVRPEIVSGSLVLTVVLVLLLMLMLMLTLMLMLGLLHSS</sequence>
<dbReference type="HOGENOM" id="CLU_1074671_0_0_1"/>
<evidence type="ECO:0000313" key="5">
    <source>
        <dbReference type="Proteomes" id="UP000001070"/>
    </source>
</evidence>
<dbReference type="AlphaFoldDB" id="B4JN18"/>
<dbReference type="InterPro" id="IPR051859">
    <property type="entry name" value="DCAF"/>
</dbReference>
<proteinExistence type="predicted"/>
<keyword evidence="2" id="KW-1133">Transmembrane helix</keyword>
<feature type="chain" id="PRO_5002812474" evidence="3">
    <location>
        <begin position="18"/>
        <end position="259"/>
    </location>
</feature>
<feature type="repeat" description="WD" evidence="1">
    <location>
        <begin position="110"/>
        <end position="151"/>
    </location>
</feature>
<dbReference type="eggNOG" id="KOG0266">
    <property type="taxonomic scope" value="Eukaryota"/>
</dbReference>
<dbReference type="InParanoid" id="B4JN18"/>
<dbReference type="EMBL" id="CH916371">
    <property type="protein sequence ID" value="EDV92111.1"/>
    <property type="molecule type" value="Genomic_DNA"/>
</dbReference>
<protein>
    <submittedName>
        <fullName evidence="4">GH24732</fullName>
    </submittedName>
</protein>
<dbReference type="Gene3D" id="2.130.10.10">
    <property type="entry name" value="YVTN repeat-like/Quinoprotein amine dehydrogenase"/>
    <property type="match status" value="1"/>
</dbReference>
<reference evidence="4 5" key="1">
    <citation type="journal article" date="2007" name="Nature">
        <title>Evolution of genes and genomes on the Drosophila phylogeny.</title>
        <authorList>
            <consortium name="Drosophila 12 Genomes Consortium"/>
            <person name="Clark A.G."/>
            <person name="Eisen M.B."/>
            <person name="Smith D.R."/>
            <person name="Bergman C.M."/>
            <person name="Oliver B."/>
            <person name="Markow T.A."/>
            <person name="Kaufman T.C."/>
            <person name="Kellis M."/>
            <person name="Gelbart W."/>
            <person name="Iyer V.N."/>
            <person name="Pollard D.A."/>
            <person name="Sackton T.B."/>
            <person name="Larracuente A.M."/>
            <person name="Singh N.D."/>
            <person name="Abad J.P."/>
            <person name="Abt D.N."/>
            <person name="Adryan B."/>
            <person name="Aguade M."/>
            <person name="Akashi H."/>
            <person name="Anderson W.W."/>
            <person name="Aquadro C.F."/>
            <person name="Ardell D.H."/>
            <person name="Arguello R."/>
            <person name="Artieri C.G."/>
            <person name="Barbash D.A."/>
            <person name="Barker D."/>
            <person name="Barsanti P."/>
            <person name="Batterham P."/>
            <person name="Batzoglou S."/>
            <person name="Begun D."/>
            <person name="Bhutkar A."/>
            <person name="Blanco E."/>
            <person name="Bosak S.A."/>
            <person name="Bradley R.K."/>
            <person name="Brand A.D."/>
            <person name="Brent M.R."/>
            <person name="Brooks A.N."/>
            <person name="Brown R.H."/>
            <person name="Butlin R.K."/>
            <person name="Caggese C."/>
            <person name="Calvi B.R."/>
            <person name="Bernardo de Carvalho A."/>
            <person name="Caspi A."/>
            <person name="Castrezana S."/>
            <person name="Celniker S.E."/>
            <person name="Chang J.L."/>
            <person name="Chapple C."/>
            <person name="Chatterji S."/>
            <person name="Chinwalla A."/>
            <person name="Civetta A."/>
            <person name="Clifton S.W."/>
            <person name="Comeron J.M."/>
            <person name="Costello J.C."/>
            <person name="Coyne J.A."/>
            <person name="Daub J."/>
            <person name="David R.G."/>
            <person name="Delcher A.L."/>
            <person name="Delehaunty K."/>
            <person name="Do C.B."/>
            <person name="Ebling H."/>
            <person name="Edwards K."/>
            <person name="Eickbush T."/>
            <person name="Evans J.D."/>
            <person name="Filipski A."/>
            <person name="Findeiss S."/>
            <person name="Freyhult E."/>
            <person name="Fulton L."/>
            <person name="Fulton R."/>
            <person name="Garcia A.C."/>
            <person name="Gardiner A."/>
            <person name="Garfield D.A."/>
            <person name="Garvin B.E."/>
            <person name="Gibson G."/>
            <person name="Gilbert D."/>
            <person name="Gnerre S."/>
            <person name="Godfrey J."/>
            <person name="Good R."/>
            <person name="Gotea V."/>
            <person name="Gravely B."/>
            <person name="Greenberg A.J."/>
            <person name="Griffiths-Jones S."/>
            <person name="Gross S."/>
            <person name="Guigo R."/>
            <person name="Gustafson E.A."/>
            <person name="Haerty W."/>
            <person name="Hahn M.W."/>
            <person name="Halligan D.L."/>
            <person name="Halpern A.L."/>
            <person name="Halter G.M."/>
            <person name="Han M.V."/>
            <person name="Heger A."/>
            <person name="Hillier L."/>
            <person name="Hinrichs A.S."/>
            <person name="Holmes I."/>
            <person name="Hoskins R.A."/>
            <person name="Hubisz M.J."/>
            <person name="Hultmark D."/>
            <person name="Huntley M.A."/>
            <person name="Jaffe D.B."/>
            <person name="Jagadeeshan S."/>
            <person name="Jeck W.R."/>
            <person name="Johnson J."/>
            <person name="Jones C.D."/>
            <person name="Jordan W.C."/>
            <person name="Karpen G.H."/>
            <person name="Kataoka E."/>
            <person name="Keightley P.D."/>
            <person name="Kheradpour P."/>
            <person name="Kirkness E.F."/>
            <person name="Koerich L.B."/>
            <person name="Kristiansen K."/>
            <person name="Kudrna D."/>
            <person name="Kulathinal R.J."/>
            <person name="Kumar S."/>
            <person name="Kwok R."/>
            <person name="Lander E."/>
            <person name="Langley C.H."/>
            <person name="Lapoint R."/>
            <person name="Lazzaro B.P."/>
            <person name="Lee S.J."/>
            <person name="Levesque L."/>
            <person name="Li R."/>
            <person name="Lin C.F."/>
            <person name="Lin M.F."/>
            <person name="Lindblad-Toh K."/>
            <person name="Llopart A."/>
            <person name="Long M."/>
            <person name="Low L."/>
            <person name="Lozovsky E."/>
            <person name="Lu J."/>
            <person name="Luo M."/>
            <person name="Machado C.A."/>
            <person name="Makalowski W."/>
            <person name="Marzo M."/>
            <person name="Matsuda M."/>
            <person name="Matzkin L."/>
            <person name="McAllister B."/>
            <person name="McBride C.S."/>
            <person name="McKernan B."/>
            <person name="McKernan K."/>
            <person name="Mendez-Lago M."/>
            <person name="Minx P."/>
            <person name="Mollenhauer M.U."/>
            <person name="Montooth K."/>
            <person name="Mount S.M."/>
            <person name="Mu X."/>
            <person name="Myers E."/>
            <person name="Negre B."/>
            <person name="Newfeld S."/>
            <person name="Nielsen R."/>
            <person name="Noor M.A."/>
            <person name="O'Grady P."/>
            <person name="Pachter L."/>
            <person name="Papaceit M."/>
            <person name="Parisi M.J."/>
            <person name="Parisi M."/>
            <person name="Parts L."/>
            <person name="Pedersen J.S."/>
            <person name="Pesole G."/>
            <person name="Phillippy A.M."/>
            <person name="Ponting C.P."/>
            <person name="Pop M."/>
            <person name="Porcelli D."/>
            <person name="Powell J.R."/>
            <person name="Prohaska S."/>
            <person name="Pruitt K."/>
            <person name="Puig M."/>
            <person name="Quesneville H."/>
            <person name="Ram K.R."/>
            <person name="Rand D."/>
            <person name="Rasmussen M.D."/>
            <person name="Reed L.K."/>
            <person name="Reenan R."/>
            <person name="Reily A."/>
            <person name="Remington K.A."/>
            <person name="Rieger T.T."/>
            <person name="Ritchie M.G."/>
            <person name="Robin C."/>
            <person name="Rogers Y.H."/>
            <person name="Rohde C."/>
            <person name="Rozas J."/>
            <person name="Rubenfield M.J."/>
            <person name="Ruiz A."/>
            <person name="Russo S."/>
            <person name="Salzberg S.L."/>
            <person name="Sanchez-Gracia A."/>
            <person name="Saranga D.J."/>
            <person name="Sato H."/>
            <person name="Schaeffer S.W."/>
            <person name="Schatz M.C."/>
            <person name="Schlenke T."/>
            <person name="Schwartz R."/>
            <person name="Segarra C."/>
            <person name="Singh R.S."/>
            <person name="Sirot L."/>
            <person name="Sirota M."/>
            <person name="Sisneros N.B."/>
            <person name="Smith C.D."/>
            <person name="Smith T.F."/>
            <person name="Spieth J."/>
            <person name="Stage D.E."/>
            <person name="Stark A."/>
            <person name="Stephan W."/>
            <person name="Strausberg R.L."/>
            <person name="Strempel S."/>
            <person name="Sturgill D."/>
            <person name="Sutton G."/>
            <person name="Sutton G.G."/>
            <person name="Tao W."/>
            <person name="Teichmann S."/>
            <person name="Tobari Y.N."/>
            <person name="Tomimura Y."/>
            <person name="Tsolas J.M."/>
            <person name="Valente V.L."/>
            <person name="Venter E."/>
            <person name="Venter J.C."/>
            <person name="Vicario S."/>
            <person name="Vieira F.G."/>
            <person name="Vilella A.J."/>
            <person name="Villasante A."/>
            <person name="Walenz B."/>
            <person name="Wang J."/>
            <person name="Wasserman M."/>
            <person name="Watts T."/>
            <person name="Wilson D."/>
            <person name="Wilson R.K."/>
            <person name="Wing R.A."/>
            <person name="Wolfner M.F."/>
            <person name="Wong A."/>
            <person name="Wong G.K."/>
            <person name="Wu C.I."/>
            <person name="Wu G."/>
            <person name="Yamamoto D."/>
            <person name="Yang H.P."/>
            <person name="Yang S.P."/>
            <person name="Yorke J.A."/>
            <person name="Yoshida K."/>
            <person name="Zdobnov E."/>
            <person name="Zhang P."/>
            <person name="Zhang Y."/>
            <person name="Zimin A.V."/>
            <person name="Baldwin J."/>
            <person name="Abdouelleil A."/>
            <person name="Abdulkadir J."/>
            <person name="Abebe A."/>
            <person name="Abera B."/>
            <person name="Abreu J."/>
            <person name="Acer S.C."/>
            <person name="Aftuck L."/>
            <person name="Alexander A."/>
            <person name="An P."/>
            <person name="Anderson E."/>
            <person name="Anderson S."/>
            <person name="Arachi H."/>
            <person name="Azer M."/>
            <person name="Bachantsang P."/>
            <person name="Barry A."/>
            <person name="Bayul T."/>
            <person name="Berlin A."/>
            <person name="Bessette D."/>
            <person name="Bloom T."/>
            <person name="Blye J."/>
            <person name="Boguslavskiy L."/>
            <person name="Bonnet C."/>
            <person name="Boukhgalter B."/>
            <person name="Bourzgui I."/>
            <person name="Brown A."/>
            <person name="Cahill P."/>
            <person name="Channer S."/>
            <person name="Cheshatsang Y."/>
            <person name="Chuda L."/>
            <person name="Citroen M."/>
            <person name="Collymore A."/>
            <person name="Cooke P."/>
            <person name="Costello M."/>
            <person name="D'Aco K."/>
            <person name="Daza R."/>
            <person name="De Haan G."/>
            <person name="DeGray S."/>
            <person name="DeMaso C."/>
            <person name="Dhargay N."/>
            <person name="Dooley K."/>
            <person name="Dooley E."/>
            <person name="Doricent M."/>
            <person name="Dorje P."/>
            <person name="Dorjee K."/>
            <person name="Dupes A."/>
            <person name="Elong R."/>
            <person name="Falk J."/>
            <person name="Farina A."/>
            <person name="Faro S."/>
            <person name="Ferguson D."/>
            <person name="Fisher S."/>
            <person name="Foley C.D."/>
            <person name="Franke A."/>
            <person name="Friedrich D."/>
            <person name="Gadbois L."/>
            <person name="Gearin G."/>
            <person name="Gearin C.R."/>
            <person name="Giannoukos G."/>
            <person name="Goode T."/>
            <person name="Graham J."/>
            <person name="Grandbois E."/>
            <person name="Grewal S."/>
            <person name="Gyaltsen K."/>
            <person name="Hafez N."/>
            <person name="Hagos B."/>
            <person name="Hall J."/>
            <person name="Henson C."/>
            <person name="Hollinger A."/>
            <person name="Honan T."/>
            <person name="Huard M.D."/>
            <person name="Hughes L."/>
            <person name="Hurhula B."/>
            <person name="Husby M.E."/>
            <person name="Kamat A."/>
            <person name="Kanga B."/>
            <person name="Kashin S."/>
            <person name="Khazanovich D."/>
            <person name="Kisner P."/>
            <person name="Lance K."/>
            <person name="Lara M."/>
            <person name="Lee W."/>
            <person name="Lennon N."/>
            <person name="Letendre F."/>
            <person name="LeVine R."/>
            <person name="Lipovsky A."/>
            <person name="Liu X."/>
            <person name="Liu J."/>
            <person name="Liu S."/>
            <person name="Lokyitsang T."/>
            <person name="Lokyitsang Y."/>
            <person name="Lubonja R."/>
            <person name="Lui A."/>
            <person name="MacDonald P."/>
            <person name="Magnisalis V."/>
            <person name="Maru K."/>
            <person name="Matthews C."/>
            <person name="McCusker W."/>
            <person name="McDonough S."/>
            <person name="Mehta T."/>
            <person name="Meldrim J."/>
            <person name="Meneus L."/>
            <person name="Mihai O."/>
            <person name="Mihalev A."/>
            <person name="Mihova T."/>
            <person name="Mittelman R."/>
            <person name="Mlenga V."/>
            <person name="Montmayeur A."/>
            <person name="Mulrain L."/>
            <person name="Navidi A."/>
            <person name="Naylor J."/>
            <person name="Negash T."/>
            <person name="Nguyen T."/>
            <person name="Nguyen N."/>
            <person name="Nicol R."/>
            <person name="Norbu C."/>
            <person name="Norbu N."/>
            <person name="Novod N."/>
            <person name="O'Neill B."/>
            <person name="Osman S."/>
            <person name="Markiewicz E."/>
            <person name="Oyono O.L."/>
            <person name="Patti C."/>
            <person name="Phunkhang P."/>
            <person name="Pierre F."/>
            <person name="Priest M."/>
            <person name="Raghuraman S."/>
            <person name="Rege F."/>
            <person name="Reyes R."/>
            <person name="Rise C."/>
            <person name="Rogov P."/>
            <person name="Ross K."/>
            <person name="Ryan E."/>
            <person name="Settipalli S."/>
            <person name="Shea T."/>
            <person name="Sherpa N."/>
            <person name="Shi L."/>
            <person name="Shih D."/>
            <person name="Sparrow T."/>
            <person name="Spaulding J."/>
            <person name="Stalker J."/>
            <person name="Stange-Thomann N."/>
            <person name="Stavropoulos S."/>
            <person name="Stone C."/>
            <person name="Strader C."/>
            <person name="Tesfaye S."/>
            <person name="Thomson T."/>
            <person name="Thoulutsang Y."/>
            <person name="Thoulutsang D."/>
            <person name="Topham K."/>
            <person name="Topping I."/>
            <person name="Tsamla T."/>
            <person name="Vassiliev H."/>
            <person name="Vo A."/>
            <person name="Wangchuk T."/>
            <person name="Wangdi T."/>
            <person name="Weiand M."/>
            <person name="Wilkinson J."/>
            <person name="Wilson A."/>
            <person name="Yadav S."/>
            <person name="Young G."/>
            <person name="Yu Q."/>
            <person name="Zembek L."/>
            <person name="Zhong D."/>
            <person name="Zimmer A."/>
            <person name="Zwirko Z."/>
            <person name="Jaffe D.B."/>
            <person name="Alvarez P."/>
            <person name="Brockman W."/>
            <person name="Butler J."/>
            <person name="Chin C."/>
            <person name="Gnerre S."/>
            <person name="Grabherr M."/>
            <person name="Kleber M."/>
            <person name="Mauceli E."/>
            <person name="MacCallum I."/>
        </authorList>
    </citation>
    <scope>NUCLEOTIDE SEQUENCE [LARGE SCALE GENOMIC DNA]</scope>
    <source>
        <strain evidence="5">Tucson 15287-2541.00</strain>
    </source>
</reference>
<evidence type="ECO:0000256" key="3">
    <source>
        <dbReference type="SAM" id="SignalP"/>
    </source>
</evidence>
<dbReference type="SMART" id="SM00320">
    <property type="entry name" value="WD40"/>
    <property type="match status" value="2"/>
</dbReference>
<dbReference type="PANTHER" id="PTHR19847">
    <property type="entry name" value="DDB1- AND CUL4-ASSOCIATED FACTOR 11"/>
    <property type="match status" value="1"/>
</dbReference>
<evidence type="ECO:0000256" key="1">
    <source>
        <dbReference type="PROSITE-ProRule" id="PRU00221"/>
    </source>
</evidence>
<feature type="signal peptide" evidence="3">
    <location>
        <begin position="1"/>
        <end position="17"/>
    </location>
</feature>
<dbReference type="PANTHER" id="PTHR19847:SF7">
    <property type="entry name" value="DDB1- AND CUL4-ASSOCIATED FACTOR 11"/>
    <property type="match status" value="1"/>
</dbReference>
<feature type="transmembrane region" description="Helical" evidence="2">
    <location>
        <begin position="231"/>
        <end position="256"/>
    </location>
</feature>
<dbReference type="Pfam" id="PF00400">
    <property type="entry name" value="WD40"/>
    <property type="match status" value="1"/>
</dbReference>
<evidence type="ECO:0000256" key="2">
    <source>
        <dbReference type="SAM" id="Phobius"/>
    </source>
</evidence>
<organism evidence="5">
    <name type="scientific">Drosophila grimshawi</name>
    <name type="common">Hawaiian fruit fly</name>
    <name type="synonym">Idiomyia grimshawi</name>
    <dbReference type="NCBI Taxonomy" id="7222"/>
    <lineage>
        <taxon>Eukaryota</taxon>
        <taxon>Metazoa</taxon>
        <taxon>Ecdysozoa</taxon>
        <taxon>Arthropoda</taxon>
        <taxon>Hexapoda</taxon>
        <taxon>Insecta</taxon>
        <taxon>Pterygota</taxon>
        <taxon>Neoptera</taxon>
        <taxon>Endopterygota</taxon>
        <taxon>Diptera</taxon>
        <taxon>Brachycera</taxon>
        <taxon>Muscomorpha</taxon>
        <taxon>Ephydroidea</taxon>
        <taxon>Drosophilidae</taxon>
        <taxon>Drosophila</taxon>
        <taxon>Hawaiian Drosophila</taxon>
    </lineage>
</organism>
<keyword evidence="3" id="KW-0732">Signal</keyword>
<keyword evidence="2" id="KW-0472">Membrane</keyword>
<dbReference type="GO" id="GO:0080008">
    <property type="term" value="C:Cul4-RING E3 ubiquitin ligase complex"/>
    <property type="evidence" value="ECO:0007669"/>
    <property type="project" value="TreeGrafter"/>
</dbReference>
<dbReference type="InterPro" id="IPR036322">
    <property type="entry name" value="WD40_repeat_dom_sf"/>
</dbReference>
<dbReference type="SMR" id="B4JN18"/>
<dbReference type="PhylomeDB" id="B4JN18"/>
<gene>
    <name evidence="4" type="primary">Dgri\GH24732</name>
    <name evidence="4" type="ORF">Dgri_GH24732</name>
</gene>
<name>B4JN18_DROGR</name>
<dbReference type="InterPro" id="IPR001680">
    <property type="entry name" value="WD40_rpt"/>
</dbReference>